<evidence type="ECO:0000256" key="5">
    <source>
        <dbReference type="ARBA" id="ARBA00022884"/>
    </source>
</evidence>
<dbReference type="InterPro" id="IPR035926">
    <property type="entry name" value="NusB-like_sf"/>
</dbReference>
<sequence>MAQSPRPADVPGLPARRSALKLLDAVLRRGDPLEIALHGACQGLADRADRALVHAIAAEVLRHLPDLDALIDGATRLPLPDDAKARMVLRIALVQVLVLGTAPHAAIATALPLVDGGPRKLVHGVFGTVTRSAPVLPDPPTLPPAVADRWAAQWGATMVEAAARAYAIRPPVDVSLRDPAATADWAAQLGGTSLAPGHVRLPDGANIPDLPGFCDGAWWVQDVAASCPARLLGTGDGRHVLDLCAAPGGKTMQLAAAGWRVTAIDQSKKRLERLTENLARTGLPADVVQADLRQWQPDEPVDAILLDAPCTATGIYRRHPDVLHRIGPRQIAELAELQAELLARAADWLKPGGKLLYATCSLEQAEGEEQIARFLGQRPDFALVAAQADELPDGMTPTPQGWLRTLPDTLATQGGADGFFIARLAKASN</sequence>
<keyword evidence="5 6" id="KW-0694">RNA-binding</keyword>
<evidence type="ECO:0000256" key="3">
    <source>
        <dbReference type="ARBA" id="ARBA00022679"/>
    </source>
</evidence>
<dbReference type="InterPro" id="IPR023267">
    <property type="entry name" value="RCMT"/>
</dbReference>
<dbReference type="Gene3D" id="3.40.50.150">
    <property type="entry name" value="Vaccinia Virus protein VP39"/>
    <property type="match status" value="1"/>
</dbReference>
<dbReference type="GO" id="GO:0006355">
    <property type="term" value="P:regulation of DNA-templated transcription"/>
    <property type="evidence" value="ECO:0007669"/>
    <property type="project" value="InterPro"/>
</dbReference>
<dbReference type="Gene3D" id="1.10.940.10">
    <property type="entry name" value="NusB-like"/>
    <property type="match status" value="1"/>
</dbReference>
<dbReference type="Pfam" id="PF01029">
    <property type="entry name" value="NusB"/>
    <property type="match status" value="1"/>
</dbReference>
<keyword evidence="9" id="KW-1185">Reference proteome</keyword>
<dbReference type="InterPro" id="IPR006027">
    <property type="entry name" value="NusB_RsmB_TIM44"/>
</dbReference>
<evidence type="ECO:0000256" key="6">
    <source>
        <dbReference type="PROSITE-ProRule" id="PRU01023"/>
    </source>
</evidence>
<dbReference type="InterPro" id="IPR001678">
    <property type="entry name" value="MeTrfase_RsmB-F_NOP2_dom"/>
</dbReference>
<name>N1MIS3_9SPHN</name>
<evidence type="ECO:0000259" key="7">
    <source>
        <dbReference type="PROSITE" id="PS51686"/>
    </source>
</evidence>
<feature type="binding site" evidence="6">
    <location>
        <begin position="244"/>
        <end position="250"/>
    </location>
    <ligand>
        <name>S-adenosyl-L-methionine</name>
        <dbReference type="ChEBI" id="CHEBI:59789"/>
    </ligand>
</feature>
<dbReference type="SUPFAM" id="SSF53335">
    <property type="entry name" value="S-adenosyl-L-methionine-dependent methyltransferases"/>
    <property type="match status" value="1"/>
</dbReference>
<evidence type="ECO:0000256" key="2">
    <source>
        <dbReference type="ARBA" id="ARBA00022603"/>
    </source>
</evidence>
<reference evidence="8 9" key="1">
    <citation type="submission" date="2013-03" db="EMBL/GenBank/DDBJ databases">
        <authorList>
            <person name="Le V."/>
        </authorList>
    </citation>
    <scope>NUCLEOTIDE SEQUENCE [LARGE SCALE GENOMIC DNA]</scope>
    <source>
        <strain evidence="8 9">BiD32</strain>
    </source>
</reference>
<keyword evidence="4 6" id="KW-0949">S-adenosyl-L-methionine</keyword>
<dbReference type="InterPro" id="IPR018314">
    <property type="entry name" value="RsmB/NOL1/NOP2-like_CS"/>
</dbReference>
<dbReference type="AlphaFoldDB" id="N1MIS3"/>
<proteinExistence type="inferred from homology"/>
<dbReference type="OrthoDB" id="9810297at2"/>
<dbReference type="GO" id="GO:0001510">
    <property type="term" value="P:RNA methylation"/>
    <property type="evidence" value="ECO:0007669"/>
    <property type="project" value="InterPro"/>
</dbReference>
<dbReference type="PRINTS" id="PR02008">
    <property type="entry name" value="RCMTFAMILY"/>
</dbReference>
<feature type="binding site" evidence="6">
    <location>
        <position position="307"/>
    </location>
    <ligand>
        <name>S-adenosyl-L-methionine</name>
        <dbReference type="ChEBI" id="CHEBI:59789"/>
    </ligand>
</feature>
<evidence type="ECO:0000313" key="8">
    <source>
        <dbReference type="EMBL" id="CCW16856.1"/>
    </source>
</evidence>
<keyword evidence="2 6" id="KW-0489">Methyltransferase</keyword>
<feature type="binding site" evidence="6">
    <location>
        <position position="265"/>
    </location>
    <ligand>
        <name>S-adenosyl-L-methionine</name>
        <dbReference type="ChEBI" id="CHEBI:59789"/>
    </ligand>
</feature>
<dbReference type="PROSITE" id="PS01153">
    <property type="entry name" value="NOL1_NOP2_SUN"/>
    <property type="match status" value="1"/>
</dbReference>
<dbReference type="SUPFAM" id="SSF48013">
    <property type="entry name" value="NusB-like"/>
    <property type="match status" value="1"/>
</dbReference>
<dbReference type="RefSeq" id="WP_006952333.1">
    <property type="nucleotide sequence ID" value="NZ_CAVK010000057.1"/>
</dbReference>
<dbReference type="InterPro" id="IPR049560">
    <property type="entry name" value="MeTrfase_RsmB-F_NOP2_cat"/>
</dbReference>
<protein>
    <submittedName>
        <fullName evidence="8">16S rRNA m(5)C 967 methyltransferase</fullName>
    </submittedName>
</protein>
<reference evidence="9" key="2">
    <citation type="submission" date="2013-04" db="EMBL/GenBank/DDBJ databases">
        <title>Bisphenol A degrading Sphingobium sp. strain BiD32.</title>
        <authorList>
            <person name="Nielsen J.L."/>
            <person name="Zhou N.A."/>
            <person name="Kjeldal H."/>
        </authorList>
    </citation>
    <scope>NUCLEOTIDE SEQUENCE [LARGE SCALE GENOMIC DNA]</scope>
    <source>
        <strain evidence="9">BiD32</strain>
    </source>
</reference>
<dbReference type="CDD" id="cd02440">
    <property type="entry name" value="AdoMet_MTases"/>
    <property type="match status" value="1"/>
</dbReference>
<dbReference type="Pfam" id="PF01189">
    <property type="entry name" value="Methyltr_RsmB-F"/>
    <property type="match status" value="1"/>
</dbReference>
<evidence type="ECO:0000256" key="1">
    <source>
        <dbReference type="ARBA" id="ARBA00007494"/>
    </source>
</evidence>
<organism evidence="8 9">
    <name type="scientific">Sphingobium indicum BiD32</name>
    <dbReference type="NCBI Taxonomy" id="1301087"/>
    <lineage>
        <taxon>Bacteria</taxon>
        <taxon>Pseudomonadati</taxon>
        <taxon>Pseudomonadota</taxon>
        <taxon>Alphaproteobacteria</taxon>
        <taxon>Sphingomonadales</taxon>
        <taxon>Sphingomonadaceae</taxon>
        <taxon>Sphingobium</taxon>
    </lineage>
</organism>
<evidence type="ECO:0000256" key="4">
    <source>
        <dbReference type="ARBA" id="ARBA00022691"/>
    </source>
</evidence>
<gene>
    <name evidence="8" type="ORF">EBBID32_11940</name>
</gene>
<feature type="domain" description="SAM-dependent MTase RsmB/NOP-type" evidence="7">
    <location>
        <begin position="151"/>
        <end position="427"/>
    </location>
</feature>
<dbReference type="InterPro" id="IPR029063">
    <property type="entry name" value="SAM-dependent_MTases_sf"/>
</dbReference>
<dbReference type="EMBL" id="CAVK010000057">
    <property type="protein sequence ID" value="CCW16856.1"/>
    <property type="molecule type" value="Genomic_DNA"/>
</dbReference>
<comment type="similarity">
    <text evidence="1 6">Belongs to the class I-like SAM-binding methyltransferase superfamily. RsmB/NOP family.</text>
</comment>
<feature type="active site" description="Nucleophile" evidence="6">
    <location>
        <position position="360"/>
    </location>
</feature>
<dbReference type="PANTHER" id="PTHR22807:SF61">
    <property type="entry name" value="NOL1_NOP2_SUN FAMILY PROTEIN _ ANTITERMINATION NUSB DOMAIN-CONTAINING PROTEIN"/>
    <property type="match status" value="1"/>
</dbReference>
<keyword evidence="3 6" id="KW-0808">Transferase</keyword>
<dbReference type="PANTHER" id="PTHR22807">
    <property type="entry name" value="NOP2 YEAST -RELATED NOL1/NOP2/FMU SUN DOMAIN-CONTAINING"/>
    <property type="match status" value="1"/>
</dbReference>
<dbReference type="PROSITE" id="PS51686">
    <property type="entry name" value="SAM_MT_RSMB_NOP"/>
    <property type="match status" value="1"/>
</dbReference>
<accession>N1MIS3</accession>
<dbReference type="Proteomes" id="UP000013201">
    <property type="component" value="Unassembled WGS sequence"/>
</dbReference>
<feature type="binding site" evidence="6">
    <location>
        <position position="291"/>
    </location>
    <ligand>
        <name>S-adenosyl-L-methionine</name>
        <dbReference type="ChEBI" id="CHEBI:59789"/>
    </ligand>
</feature>
<dbReference type="GO" id="GO:0003723">
    <property type="term" value="F:RNA binding"/>
    <property type="evidence" value="ECO:0007669"/>
    <property type="project" value="UniProtKB-UniRule"/>
</dbReference>
<comment type="caution">
    <text evidence="8">The sequence shown here is derived from an EMBL/GenBank/DDBJ whole genome shotgun (WGS) entry which is preliminary data.</text>
</comment>
<evidence type="ECO:0000313" key="9">
    <source>
        <dbReference type="Proteomes" id="UP000013201"/>
    </source>
</evidence>
<dbReference type="GO" id="GO:0008173">
    <property type="term" value="F:RNA methyltransferase activity"/>
    <property type="evidence" value="ECO:0007669"/>
    <property type="project" value="InterPro"/>
</dbReference>